<evidence type="ECO:0000313" key="2">
    <source>
        <dbReference type="Proteomes" id="UP001057375"/>
    </source>
</evidence>
<proteinExistence type="predicted"/>
<gene>
    <name evidence="1" type="ORF">ADUPG1_010915</name>
</gene>
<evidence type="ECO:0000313" key="1">
    <source>
        <dbReference type="EMBL" id="GKT16418.1"/>
    </source>
</evidence>
<sequence>MDGVMTCRVGHTALTIRWTLANVENDFKTKDFAWKEISVLPENGQIDTSAFLSELVTDAVALQKGIDVVINGTTIRFYGTLFHIIADGKQVTTNIGTKHSSNDPCAWCDLTGIELLSADRIGEKRRYSSIVTSRRSRQNMKAQLPLWWGYRQAGLLFSPLRLHSADMLHVEDLGISLDTAKLLDAIMTPRQQLIINKRLKLFSCRVQLGSGKREASDCSDLRIVAAACLYDMDYRVWPGAYKWLYEDETDYSDVNSTHTRVEFTIPEETTSSLTSCANLSFSHLLLMCVLNDEYSLAFATASTPRYADEALNLAIRHRRIFIPLCLKAGVISATKRTDAETYSVRKSKTHFVSHLKEWVKDCGPMDSYSAQVG</sequence>
<dbReference type="Proteomes" id="UP001057375">
    <property type="component" value="Unassembled WGS sequence"/>
</dbReference>
<keyword evidence="2" id="KW-1185">Reference proteome</keyword>
<reference evidence="1" key="1">
    <citation type="submission" date="2022-03" db="EMBL/GenBank/DDBJ databases">
        <title>Draft genome sequence of Aduncisulcus paluster, a free-living microaerophilic Fornicata.</title>
        <authorList>
            <person name="Yuyama I."/>
            <person name="Kume K."/>
            <person name="Tamura T."/>
            <person name="Inagaki Y."/>
            <person name="Hashimoto T."/>
        </authorList>
    </citation>
    <scope>NUCLEOTIDE SEQUENCE</scope>
    <source>
        <strain evidence="1">NY0171</strain>
    </source>
</reference>
<name>A0ABQ5JWV9_9EUKA</name>
<comment type="caution">
    <text evidence="1">The sequence shown here is derived from an EMBL/GenBank/DDBJ whole genome shotgun (WGS) entry which is preliminary data.</text>
</comment>
<protein>
    <submittedName>
        <fullName evidence="1">Uncharacterized protein</fullName>
    </submittedName>
</protein>
<dbReference type="EMBL" id="BQXS01011756">
    <property type="protein sequence ID" value="GKT16418.1"/>
    <property type="molecule type" value="Genomic_DNA"/>
</dbReference>
<feature type="non-terminal residue" evidence="1">
    <location>
        <position position="373"/>
    </location>
</feature>
<accession>A0ABQ5JWV9</accession>
<organism evidence="1 2">
    <name type="scientific">Aduncisulcus paluster</name>
    <dbReference type="NCBI Taxonomy" id="2918883"/>
    <lineage>
        <taxon>Eukaryota</taxon>
        <taxon>Metamonada</taxon>
        <taxon>Carpediemonas-like organisms</taxon>
        <taxon>Aduncisulcus</taxon>
    </lineage>
</organism>